<dbReference type="InterPro" id="IPR016181">
    <property type="entry name" value="Acyl_CoA_acyltransferase"/>
</dbReference>
<keyword evidence="1 4" id="KW-0808">Transferase</keyword>
<dbReference type="CDD" id="cd04301">
    <property type="entry name" value="NAT_SF"/>
    <property type="match status" value="1"/>
</dbReference>
<gene>
    <name evidence="4" type="ORF">CHH28_08520</name>
</gene>
<keyword evidence="5" id="KW-1185">Reference proteome</keyword>
<dbReference type="RefSeq" id="WP_094059907.1">
    <property type="nucleotide sequence ID" value="NZ_CP022530.1"/>
</dbReference>
<evidence type="ECO:0000256" key="2">
    <source>
        <dbReference type="ARBA" id="ARBA00023315"/>
    </source>
</evidence>
<dbReference type="Gene3D" id="3.40.630.30">
    <property type="match status" value="1"/>
</dbReference>
<dbReference type="EMBL" id="CP022530">
    <property type="protein sequence ID" value="ASP38721.1"/>
    <property type="molecule type" value="Genomic_DNA"/>
</dbReference>
<dbReference type="PROSITE" id="PS51186">
    <property type="entry name" value="GNAT"/>
    <property type="match status" value="1"/>
</dbReference>
<dbReference type="PANTHER" id="PTHR43800">
    <property type="entry name" value="PEPTIDYL-LYSINE N-ACETYLTRANSFERASE YJAB"/>
    <property type="match status" value="1"/>
</dbReference>
<dbReference type="OrthoDB" id="9789605at2"/>
<dbReference type="NCBIfam" id="NF007853">
    <property type="entry name" value="PRK10562.1"/>
    <property type="match status" value="1"/>
</dbReference>
<evidence type="ECO:0000313" key="5">
    <source>
        <dbReference type="Proteomes" id="UP000202440"/>
    </source>
</evidence>
<name>A0A222FJY1_9GAMM</name>
<dbReference type="AlphaFoldDB" id="A0A222FJY1"/>
<feature type="domain" description="N-acetyltransferase" evidence="3">
    <location>
        <begin position="1"/>
        <end position="142"/>
    </location>
</feature>
<dbReference type="Proteomes" id="UP000202440">
    <property type="component" value="Chromosome"/>
</dbReference>
<dbReference type="SUPFAM" id="SSF55729">
    <property type="entry name" value="Acyl-CoA N-acyltransferases (Nat)"/>
    <property type="match status" value="1"/>
</dbReference>
<evidence type="ECO:0000259" key="3">
    <source>
        <dbReference type="PROSITE" id="PS51186"/>
    </source>
</evidence>
<protein>
    <submittedName>
        <fullName evidence="4">N-acetyltransferase</fullName>
    </submittedName>
</protein>
<keyword evidence="2" id="KW-0012">Acyltransferase</keyword>
<dbReference type="GO" id="GO:0016747">
    <property type="term" value="F:acyltransferase activity, transferring groups other than amino-acyl groups"/>
    <property type="evidence" value="ECO:0007669"/>
    <property type="project" value="InterPro"/>
</dbReference>
<sequence length="142" mass="16335">MIRKSTAHDMDIMLDIWLNASIQAHDFVEASYWQSQRDNMRNVYLPASENYVYEQDSNVVGFYALYDDCLAALFVAPEHQGCGIGSQLIEHAKRQRELLTLSVYKRNNDSVAFYLKHGFEITSEQTDPNTGQSEYSMKLIRG</sequence>
<proteinExistence type="predicted"/>
<evidence type="ECO:0000256" key="1">
    <source>
        <dbReference type="ARBA" id="ARBA00022679"/>
    </source>
</evidence>
<accession>A0A222FJY1</accession>
<dbReference type="InterPro" id="IPR000182">
    <property type="entry name" value="GNAT_dom"/>
</dbReference>
<dbReference type="KEGG" id="bsan:CHH28_08520"/>
<organism evidence="4 5">
    <name type="scientific">Bacterioplanes sanyensis</name>
    <dbReference type="NCBI Taxonomy" id="1249553"/>
    <lineage>
        <taxon>Bacteria</taxon>
        <taxon>Pseudomonadati</taxon>
        <taxon>Pseudomonadota</taxon>
        <taxon>Gammaproteobacteria</taxon>
        <taxon>Oceanospirillales</taxon>
        <taxon>Oceanospirillaceae</taxon>
        <taxon>Bacterioplanes</taxon>
    </lineage>
</organism>
<dbReference type="Pfam" id="PF13508">
    <property type="entry name" value="Acetyltransf_7"/>
    <property type="match status" value="1"/>
</dbReference>
<dbReference type="PANTHER" id="PTHR43800:SF1">
    <property type="entry name" value="PEPTIDYL-LYSINE N-ACETYLTRANSFERASE YJAB"/>
    <property type="match status" value="1"/>
</dbReference>
<reference evidence="4 5" key="1">
    <citation type="submission" date="2017-07" db="EMBL/GenBank/DDBJ databases">
        <title>Annotated genome sequence of Bacterioplanes sanyensis isolated from Red Sea.</title>
        <authorList>
            <person name="Rehman Z.U."/>
        </authorList>
    </citation>
    <scope>NUCLEOTIDE SEQUENCE [LARGE SCALE GENOMIC DNA]</scope>
    <source>
        <strain evidence="4 5">NV9</strain>
    </source>
</reference>
<evidence type="ECO:0000313" key="4">
    <source>
        <dbReference type="EMBL" id="ASP38721.1"/>
    </source>
</evidence>